<comment type="caution">
    <text evidence="1">The sequence shown here is derived from an EMBL/GenBank/DDBJ whole genome shotgun (WGS) entry which is preliminary data.</text>
</comment>
<protein>
    <submittedName>
        <fullName evidence="1">Uncharacterized protein</fullName>
    </submittedName>
</protein>
<evidence type="ECO:0000313" key="1">
    <source>
        <dbReference type="EMBL" id="GBP82882.1"/>
    </source>
</evidence>
<organism evidence="1 2">
    <name type="scientific">Eumeta variegata</name>
    <name type="common">Bagworm moth</name>
    <name type="synonym">Eumeta japonica</name>
    <dbReference type="NCBI Taxonomy" id="151549"/>
    <lineage>
        <taxon>Eukaryota</taxon>
        <taxon>Metazoa</taxon>
        <taxon>Ecdysozoa</taxon>
        <taxon>Arthropoda</taxon>
        <taxon>Hexapoda</taxon>
        <taxon>Insecta</taxon>
        <taxon>Pterygota</taxon>
        <taxon>Neoptera</taxon>
        <taxon>Endopterygota</taxon>
        <taxon>Lepidoptera</taxon>
        <taxon>Glossata</taxon>
        <taxon>Ditrysia</taxon>
        <taxon>Tineoidea</taxon>
        <taxon>Psychidae</taxon>
        <taxon>Oiketicinae</taxon>
        <taxon>Eumeta</taxon>
    </lineage>
</organism>
<dbReference type="Proteomes" id="UP000299102">
    <property type="component" value="Unassembled WGS sequence"/>
</dbReference>
<accession>A0A4C1Z6E1</accession>
<sequence>MGPGTKLDIGFGRERDLDPKKTRAGRLYLYNDFFVTSAIDLPRYLLIMILDPGRLREYTAYHLKLKGGMMSDSTDKQLISHLFISFVRTNGGPKEGVRYALSREHASCADAFGDNKRPASSSARRGDVALTVILPPSTQRISMNKNNSARRKVHVLNVAPIFGCLLSTKGPFVYI</sequence>
<dbReference type="EMBL" id="BGZK01001592">
    <property type="protein sequence ID" value="GBP82882.1"/>
    <property type="molecule type" value="Genomic_DNA"/>
</dbReference>
<proteinExistence type="predicted"/>
<dbReference type="AlphaFoldDB" id="A0A4C1Z6E1"/>
<evidence type="ECO:0000313" key="2">
    <source>
        <dbReference type="Proteomes" id="UP000299102"/>
    </source>
</evidence>
<keyword evidence="2" id="KW-1185">Reference proteome</keyword>
<reference evidence="1 2" key="1">
    <citation type="journal article" date="2019" name="Commun. Biol.">
        <title>The bagworm genome reveals a unique fibroin gene that provides high tensile strength.</title>
        <authorList>
            <person name="Kono N."/>
            <person name="Nakamura H."/>
            <person name="Ohtoshi R."/>
            <person name="Tomita M."/>
            <person name="Numata K."/>
            <person name="Arakawa K."/>
        </authorList>
    </citation>
    <scope>NUCLEOTIDE SEQUENCE [LARGE SCALE GENOMIC DNA]</scope>
</reference>
<gene>
    <name evidence="1" type="ORF">EVAR_59334_1</name>
</gene>
<name>A0A4C1Z6E1_EUMVA</name>